<evidence type="ECO:0000256" key="4">
    <source>
        <dbReference type="ARBA" id="ARBA00023235"/>
    </source>
</evidence>
<keyword evidence="5" id="KW-0294">Fucose metabolism</keyword>
<organism evidence="9 10">
    <name type="scientific">Belliella marina</name>
    <dbReference type="NCBI Taxonomy" id="1644146"/>
    <lineage>
        <taxon>Bacteria</taxon>
        <taxon>Pseudomonadati</taxon>
        <taxon>Bacteroidota</taxon>
        <taxon>Cytophagia</taxon>
        <taxon>Cytophagales</taxon>
        <taxon>Cyclobacteriaceae</taxon>
        <taxon>Belliella</taxon>
    </lineage>
</organism>
<evidence type="ECO:0000256" key="5">
    <source>
        <dbReference type="ARBA" id="ARBA00023253"/>
    </source>
</evidence>
<dbReference type="Proteomes" id="UP001597361">
    <property type="component" value="Unassembled WGS sequence"/>
</dbReference>
<reference evidence="10" key="1">
    <citation type="journal article" date="2019" name="Int. J. Syst. Evol. Microbiol.">
        <title>The Global Catalogue of Microorganisms (GCM) 10K type strain sequencing project: providing services to taxonomists for standard genome sequencing and annotation.</title>
        <authorList>
            <consortium name="The Broad Institute Genomics Platform"/>
            <consortium name="The Broad Institute Genome Sequencing Center for Infectious Disease"/>
            <person name="Wu L."/>
            <person name="Ma J."/>
        </authorList>
    </citation>
    <scope>NUCLEOTIDE SEQUENCE [LARGE SCALE GENOMIC DNA]</scope>
    <source>
        <strain evidence="10">CGMCC 1.15180</strain>
    </source>
</reference>
<name>A0ABW4VJY4_9BACT</name>
<evidence type="ECO:0008006" key="11">
    <source>
        <dbReference type="Google" id="ProtNLM"/>
    </source>
</evidence>
<evidence type="ECO:0000259" key="7">
    <source>
        <dbReference type="Pfam" id="PF07881"/>
    </source>
</evidence>
<dbReference type="Gene3D" id="3.40.275.10">
    <property type="entry name" value="L-fucose Isomerase, Chain A, domain 2"/>
    <property type="match status" value="1"/>
</dbReference>
<evidence type="ECO:0000256" key="1">
    <source>
        <dbReference type="ARBA" id="ARBA00022490"/>
    </source>
</evidence>
<dbReference type="InterPro" id="IPR038391">
    <property type="entry name" value="Fucose_iso_dom1_sf"/>
</dbReference>
<evidence type="ECO:0000259" key="8">
    <source>
        <dbReference type="Pfam" id="PF07882"/>
    </source>
</evidence>
<dbReference type="SUPFAM" id="SSF53743">
    <property type="entry name" value="FucI/AraA N-terminal and middle domains"/>
    <property type="match status" value="1"/>
</dbReference>
<dbReference type="InterPro" id="IPR038393">
    <property type="entry name" value="Fuc_iso_dom3_sf"/>
</dbReference>
<comment type="caution">
    <text evidence="9">The sequence shown here is derived from an EMBL/GenBank/DDBJ whole genome shotgun (WGS) entry which is preliminary data.</text>
</comment>
<keyword evidence="3" id="KW-0464">Manganese</keyword>
<dbReference type="InterPro" id="IPR009015">
    <property type="entry name" value="Fucose_isomerase_N/cen_sf"/>
</dbReference>
<protein>
    <recommendedName>
        <fullName evidence="11">L-fucose isomerase</fullName>
    </recommendedName>
</protein>
<dbReference type="PANTHER" id="PTHR37840:SF1">
    <property type="entry name" value="L-FUCOSE ISOMERASE"/>
    <property type="match status" value="1"/>
</dbReference>
<sequence length="570" mass="63604">MNAKLLSREVNKGTGAPVIGVFAPCDPRIDQASRERSINIVKSAAQKLASKIKQPDGKAVEIVYSDILIDAESQADQVARQFKEAGVNILVCVPDTWSFPQLTTLSLMAHFPKDTPINFTTGNSAPRPGVVYTHATAGAIAQFGKLTHINVGKWPDTGQSPEMDDQTLGNLVDWCYAAITFIGLRGRRVVVFGHDSMGMETALAHVLETRNQFGLEITRLDMKLLSDMLQKESYDKEELKKLRLWLEGHAKDRIELPELEKDSELLDKSLALYLIVRDLMVELDAVGGGFMSQLEWGSDSRAIQQPVADIMESLFNSTFDHNGPKPVIPFATEADVQALLTQLFMTWLSGGNPPLFMDFRKVWEKDDLIEFTKEQNLPVSKEDDWIEKGFVDGVNSGSASFDWAALPGSDEDTIMSKISFPKAVDYFYYLGNSVHYISPGGIEGIAARLAYSSLSGMFSMVWDEAKTVELPHDIAQAIRQTANPTWPHTFVVPKYASMTEYKQYAPSNHFHMTWGLKPARLQFWMDFTNVLSITPWQARPAFVEGTDRPVPLLHLINGGEVNTKRLKLGR</sequence>
<accession>A0ABW4VJY4</accession>
<gene>
    <name evidence="9" type="ORF">ACFSKL_03455</name>
</gene>
<evidence type="ECO:0000313" key="10">
    <source>
        <dbReference type="Proteomes" id="UP001597361"/>
    </source>
</evidence>
<evidence type="ECO:0000256" key="6">
    <source>
        <dbReference type="ARBA" id="ARBA00023277"/>
    </source>
</evidence>
<evidence type="ECO:0000256" key="2">
    <source>
        <dbReference type="ARBA" id="ARBA00022723"/>
    </source>
</evidence>
<dbReference type="Gene3D" id="3.40.50.1070">
    <property type="match status" value="1"/>
</dbReference>
<dbReference type="SUPFAM" id="SSF50443">
    <property type="entry name" value="FucI/AraA C-terminal domain-like"/>
    <property type="match status" value="1"/>
</dbReference>
<keyword evidence="1" id="KW-0963">Cytoplasm</keyword>
<proteinExistence type="predicted"/>
<keyword evidence="4" id="KW-0413">Isomerase</keyword>
<dbReference type="EMBL" id="JBHUHR010000012">
    <property type="protein sequence ID" value="MFD2033830.1"/>
    <property type="molecule type" value="Genomic_DNA"/>
</dbReference>
<dbReference type="InterPro" id="IPR005763">
    <property type="entry name" value="Fucose_isomerase"/>
</dbReference>
<dbReference type="InterPro" id="IPR004216">
    <property type="entry name" value="Fuc/Ara_isomerase_C"/>
</dbReference>
<keyword evidence="10" id="KW-1185">Reference proteome</keyword>
<dbReference type="Pfam" id="PF07882">
    <property type="entry name" value="Fucose_iso_N2"/>
    <property type="match status" value="1"/>
</dbReference>
<dbReference type="Gene3D" id="3.20.14.10">
    <property type="entry name" value="L-fucose/L-arabinose isomerase, C-terminal"/>
    <property type="match status" value="1"/>
</dbReference>
<evidence type="ECO:0000313" key="9">
    <source>
        <dbReference type="EMBL" id="MFD2033830.1"/>
    </source>
</evidence>
<dbReference type="RefSeq" id="WP_376883520.1">
    <property type="nucleotide sequence ID" value="NZ_JBHUHR010000012.1"/>
</dbReference>
<dbReference type="InterPro" id="IPR012889">
    <property type="entry name" value="Fucose_isomerase_N2"/>
</dbReference>
<feature type="domain" description="L-fucose isomerase N-terminal-2" evidence="8">
    <location>
        <begin position="191"/>
        <end position="349"/>
    </location>
</feature>
<feature type="domain" description="L-fucose isomerase N-terminal-1" evidence="7">
    <location>
        <begin position="17"/>
        <end position="186"/>
    </location>
</feature>
<keyword evidence="6" id="KW-0119">Carbohydrate metabolism</keyword>
<evidence type="ECO:0000256" key="3">
    <source>
        <dbReference type="ARBA" id="ARBA00023211"/>
    </source>
</evidence>
<keyword evidence="2" id="KW-0479">Metal-binding</keyword>
<dbReference type="Pfam" id="PF07881">
    <property type="entry name" value="Fucose_iso_N1"/>
    <property type="match status" value="1"/>
</dbReference>
<dbReference type="InterPro" id="IPR012888">
    <property type="entry name" value="Fucose_iso_N1"/>
</dbReference>
<dbReference type="InterPro" id="IPR038392">
    <property type="entry name" value="Fucose_isomerase_dom2_sf"/>
</dbReference>
<dbReference type="PANTHER" id="PTHR37840">
    <property type="entry name" value="L-FUCOSE ISOMERASE"/>
    <property type="match status" value="1"/>
</dbReference>